<keyword evidence="3" id="KW-1185">Reference proteome</keyword>
<evidence type="ECO:0000259" key="1">
    <source>
        <dbReference type="PROSITE" id="PS51186"/>
    </source>
</evidence>
<dbReference type="STRING" id="477680.SAMN05421788_106340"/>
<dbReference type="RefSeq" id="WP_076380527.1">
    <property type="nucleotide sequence ID" value="NZ_AP017422.1"/>
</dbReference>
<dbReference type="AlphaFoldDB" id="A0A173MF99"/>
<dbReference type="Pfam" id="PF00583">
    <property type="entry name" value="Acetyltransf_1"/>
    <property type="match status" value="1"/>
</dbReference>
<dbReference type="GO" id="GO:0016747">
    <property type="term" value="F:acyltransferase activity, transferring groups other than amino-acyl groups"/>
    <property type="evidence" value="ECO:0007669"/>
    <property type="project" value="InterPro"/>
</dbReference>
<dbReference type="KEGG" id="fln:FLA_2290"/>
<dbReference type="InterPro" id="IPR016181">
    <property type="entry name" value="Acyl_CoA_acyltransferase"/>
</dbReference>
<dbReference type="InterPro" id="IPR000182">
    <property type="entry name" value="GNAT_dom"/>
</dbReference>
<evidence type="ECO:0000313" key="3">
    <source>
        <dbReference type="Proteomes" id="UP000186917"/>
    </source>
</evidence>
<dbReference type="SUPFAM" id="SSF55729">
    <property type="entry name" value="Acyl-CoA N-acyltransferases (Nat)"/>
    <property type="match status" value="1"/>
</dbReference>
<sequence length="182" mass="20676">MIYTTVTTHQELEQIHALNKANVKQNFTADQMQQNGFLTWLYSLELLQQLHQLAPSVIAKDGDVVAGYALVTPREAAAFHADLQLMISHTDDMVYNGKPLKAYDYYIMGGICVHADYRGQGLVNGLYLHHKTVYSPRYFPLVTEISTSNTRSQAAHEKVGFRTIHTYNDGVDDWNVVVWDWA</sequence>
<reference evidence="3" key="1">
    <citation type="submission" date="2017-01" db="EMBL/GenBank/DDBJ databases">
        <authorList>
            <person name="Varghese N."/>
            <person name="Submissions S."/>
        </authorList>
    </citation>
    <scope>NUCLEOTIDE SEQUENCE [LARGE SCALE GENOMIC DNA]</scope>
    <source>
        <strain evidence="3">DSM 21054</strain>
    </source>
</reference>
<dbReference type="EMBL" id="FTOR01000006">
    <property type="protein sequence ID" value="SIT25595.1"/>
    <property type="molecule type" value="Genomic_DNA"/>
</dbReference>
<name>A0A173MF99_9BACT</name>
<protein>
    <submittedName>
        <fullName evidence="2">Acetyltransferase (GNAT) family protein</fullName>
    </submittedName>
</protein>
<organism evidence="2 3">
    <name type="scientific">Filimonas lacunae</name>
    <dbReference type="NCBI Taxonomy" id="477680"/>
    <lineage>
        <taxon>Bacteria</taxon>
        <taxon>Pseudomonadati</taxon>
        <taxon>Bacteroidota</taxon>
        <taxon>Chitinophagia</taxon>
        <taxon>Chitinophagales</taxon>
        <taxon>Chitinophagaceae</taxon>
        <taxon>Filimonas</taxon>
    </lineage>
</organism>
<dbReference type="Proteomes" id="UP000186917">
    <property type="component" value="Unassembled WGS sequence"/>
</dbReference>
<feature type="domain" description="N-acetyltransferase" evidence="1">
    <location>
        <begin position="1"/>
        <end position="182"/>
    </location>
</feature>
<dbReference type="Gene3D" id="3.40.630.30">
    <property type="match status" value="1"/>
</dbReference>
<keyword evidence="2" id="KW-0808">Transferase</keyword>
<dbReference type="PROSITE" id="PS51186">
    <property type="entry name" value="GNAT"/>
    <property type="match status" value="1"/>
</dbReference>
<proteinExistence type="predicted"/>
<gene>
    <name evidence="2" type="ORF">SAMN05421788_106340</name>
</gene>
<evidence type="ECO:0000313" key="2">
    <source>
        <dbReference type="EMBL" id="SIT25595.1"/>
    </source>
</evidence>
<accession>A0A173MF99</accession>